<evidence type="ECO:0000313" key="1">
    <source>
        <dbReference type="EMBL" id="EGT55233.1"/>
    </source>
</evidence>
<dbReference type="AlphaFoldDB" id="G0N8C1"/>
<dbReference type="InParanoid" id="G0N8C1"/>
<organism evidence="2">
    <name type="scientific">Caenorhabditis brenneri</name>
    <name type="common">Nematode worm</name>
    <dbReference type="NCBI Taxonomy" id="135651"/>
    <lineage>
        <taxon>Eukaryota</taxon>
        <taxon>Metazoa</taxon>
        <taxon>Ecdysozoa</taxon>
        <taxon>Nematoda</taxon>
        <taxon>Chromadorea</taxon>
        <taxon>Rhabditida</taxon>
        <taxon>Rhabditina</taxon>
        <taxon>Rhabditomorpha</taxon>
        <taxon>Rhabditoidea</taxon>
        <taxon>Rhabditidae</taxon>
        <taxon>Peloderinae</taxon>
        <taxon>Caenorhabditis</taxon>
    </lineage>
</organism>
<accession>G0N8C1</accession>
<dbReference type="HOGENOM" id="CLU_2869678_0_0_1"/>
<evidence type="ECO:0000313" key="2">
    <source>
        <dbReference type="Proteomes" id="UP000008068"/>
    </source>
</evidence>
<sequence>MERTKLMSIGTLFHGLEDSIFCRKTFKIIELVFVQIAYEKEENERKKAHFREGREHKEHLKKRV</sequence>
<keyword evidence="2" id="KW-1185">Reference proteome</keyword>
<proteinExistence type="predicted"/>
<protein>
    <submittedName>
        <fullName evidence="1">Uncharacterized protein</fullName>
    </submittedName>
</protein>
<dbReference type="Proteomes" id="UP000008068">
    <property type="component" value="Unassembled WGS sequence"/>
</dbReference>
<dbReference type="EMBL" id="GL379850">
    <property type="protein sequence ID" value="EGT55233.1"/>
    <property type="molecule type" value="Genomic_DNA"/>
</dbReference>
<gene>
    <name evidence="1" type="ORF">CAEBREN_28978</name>
</gene>
<name>G0N8C1_CAEBE</name>
<reference evidence="2" key="1">
    <citation type="submission" date="2011-07" db="EMBL/GenBank/DDBJ databases">
        <authorList>
            <consortium name="Caenorhabditis brenneri Sequencing and Analysis Consortium"/>
            <person name="Wilson R.K."/>
        </authorList>
    </citation>
    <scope>NUCLEOTIDE SEQUENCE [LARGE SCALE GENOMIC DNA]</scope>
    <source>
        <strain evidence="2">PB2801</strain>
    </source>
</reference>